<keyword evidence="4" id="KW-1133">Transmembrane helix</keyword>
<reference evidence="7 8" key="1">
    <citation type="submission" date="2019-10" db="EMBL/GenBank/DDBJ databases">
        <title>Whole genome shotgun sequence of Streptomyces angustmyceticus NBRC 3934.</title>
        <authorList>
            <person name="Hosoyama A."/>
            <person name="Ichikawa N."/>
            <person name="Kimura A."/>
            <person name="Kitahashi Y."/>
            <person name="Komaki H."/>
            <person name="Uohara A."/>
        </authorList>
    </citation>
    <scope>NUCLEOTIDE SEQUENCE [LARGE SCALE GENOMIC DNA]</scope>
    <source>
        <strain evidence="7 8">NBRC 3934</strain>
    </source>
</reference>
<dbReference type="GO" id="GO:0005886">
    <property type="term" value="C:plasma membrane"/>
    <property type="evidence" value="ECO:0007669"/>
    <property type="project" value="UniProtKB-SubCell"/>
</dbReference>
<evidence type="ECO:0000313" key="8">
    <source>
        <dbReference type="Proteomes" id="UP000325598"/>
    </source>
</evidence>
<keyword evidence="5" id="KW-0472">Membrane</keyword>
<name>A0A5J4LCV9_9ACTN</name>
<dbReference type="PANTHER" id="PTHR34697:SF2">
    <property type="entry name" value="PHOSPHATIDYLGLYCEROL LYSYLTRANSFERASE"/>
    <property type="match status" value="1"/>
</dbReference>
<evidence type="ECO:0000259" key="6">
    <source>
        <dbReference type="Pfam" id="PF09924"/>
    </source>
</evidence>
<dbReference type="InterPro" id="IPR024320">
    <property type="entry name" value="LPG_synthase_C"/>
</dbReference>
<dbReference type="Gene3D" id="3.40.630.30">
    <property type="match status" value="1"/>
</dbReference>
<evidence type="ECO:0000256" key="1">
    <source>
        <dbReference type="ARBA" id="ARBA00004651"/>
    </source>
</evidence>
<dbReference type="GeneID" id="96750962"/>
<organism evidence="7 8">
    <name type="scientific">Streptomyces angustmyceticus</name>
    <dbReference type="NCBI Taxonomy" id="285578"/>
    <lineage>
        <taxon>Bacteria</taxon>
        <taxon>Bacillati</taxon>
        <taxon>Actinomycetota</taxon>
        <taxon>Actinomycetes</taxon>
        <taxon>Kitasatosporales</taxon>
        <taxon>Streptomycetaceae</taxon>
        <taxon>Streptomyces</taxon>
    </lineage>
</organism>
<evidence type="ECO:0000256" key="5">
    <source>
        <dbReference type="ARBA" id="ARBA00023136"/>
    </source>
</evidence>
<evidence type="ECO:0000256" key="2">
    <source>
        <dbReference type="ARBA" id="ARBA00022475"/>
    </source>
</evidence>
<keyword evidence="3" id="KW-0812">Transmembrane</keyword>
<dbReference type="PANTHER" id="PTHR34697">
    <property type="entry name" value="PHOSPHATIDYLGLYCEROL LYSYLTRANSFERASE"/>
    <property type="match status" value="1"/>
</dbReference>
<dbReference type="GO" id="GO:0016755">
    <property type="term" value="F:aminoacyltransferase activity"/>
    <property type="evidence" value="ECO:0007669"/>
    <property type="project" value="TreeGrafter"/>
</dbReference>
<protein>
    <recommendedName>
        <fullName evidence="6">Phosphatidylglycerol lysyltransferase C-terminal domain-containing protein</fullName>
    </recommendedName>
</protein>
<dbReference type="InterPro" id="IPR016181">
    <property type="entry name" value="Acyl_CoA_acyltransferase"/>
</dbReference>
<dbReference type="EMBL" id="BLAG01000005">
    <property type="protein sequence ID" value="GES28478.1"/>
    <property type="molecule type" value="Genomic_DNA"/>
</dbReference>
<evidence type="ECO:0000313" key="7">
    <source>
        <dbReference type="EMBL" id="GES28478.1"/>
    </source>
</evidence>
<dbReference type="Pfam" id="PF09924">
    <property type="entry name" value="LPG_synthase_C"/>
    <property type="match status" value="1"/>
</dbReference>
<dbReference type="InterPro" id="IPR051211">
    <property type="entry name" value="PG_lysyltransferase"/>
</dbReference>
<proteinExistence type="predicted"/>
<comment type="subcellular location">
    <subcellularLocation>
        <location evidence="1">Cell membrane</location>
        <topology evidence="1">Multi-pass membrane protein</topology>
    </subcellularLocation>
</comment>
<dbReference type="GO" id="GO:0055091">
    <property type="term" value="P:phospholipid homeostasis"/>
    <property type="evidence" value="ECO:0007669"/>
    <property type="project" value="TreeGrafter"/>
</dbReference>
<evidence type="ECO:0000256" key="4">
    <source>
        <dbReference type="ARBA" id="ARBA00022989"/>
    </source>
</evidence>
<dbReference type="RefSeq" id="WP_223659823.1">
    <property type="nucleotide sequence ID" value="NZ_BLAG01000005.1"/>
</dbReference>
<dbReference type="SUPFAM" id="SSF55729">
    <property type="entry name" value="Acyl-CoA N-acyltransferases (Nat)"/>
    <property type="match status" value="1"/>
</dbReference>
<feature type="domain" description="Phosphatidylglycerol lysyltransferase C-terminal" evidence="6">
    <location>
        <begin position="16"/>
        <end position="319"/>
    </location>
</feature>
<comment type="caution">
    <text evidence="7">The sequence shown here is derived from an EMBL/GenBank/DDBJ whole genome shotgun (WGS) entry which is preliminary data.</text>
</comment>
<accession>A0A5J4LCV9</accession>
<dbReference type="Proteomes" id="UP000325598">
    <property type="component" value="Unassembled WGS sequence"/>
</dbReference>
<keyword evidence="8" id="KW-1185">Reference proteome</keyword>
<evidence type="ECO:0000256" key="3">
    <source>
        <dbReference type="ARBA" id="ARBA00022692"/>
    </source>
</evidence>
<sequence>MSAPAALGDDEAVDVLRRHGRHSSAFLTMNTGIRRLSLAGLDGFAAYRESGSRHLFELCGPVCAYDDRERVLAALLERARGERRRVGAVQLSYDDALLHAGHGFVVNQLGASFSIALDGYSLRGQRMVKVRNMVNRARREGVSVRERPPGEADDPDRAAALDRVDAAWLRAKGRHVKELDFLIGERGGPGRPYRRLFTAAHQGRTVGYVSYSPVFGERAGWLYDLTRRLPEAPPGTVDLLFASALKQFQEEGCGWLHLGFTPFVRLGDPAEGPGPSSPFLRRVLELLARRGQALYPAAAQESFKLKWRPQHIEPEYLAFQNGVSAAAVWNLLRLTRTV</sequence>
<gene>
    <name evidence="7" type="ORF">San01_09650</name>
</gene>
<keyword evidence="2" id="KW-1003">Cell membrane</keyword>
<dbReference type="AlphaFoldDB" id="A0A5J4LCV9"/>